<gene>
    <name evidence="2" type="ORF">ANCCAN_09069</name>
</gene>
<organism evidence="2 3">
    <name type="scientific">Ancylostoma caninum</name>
    <name type="common">Dog hookworm</name>
    <dbReference type="NCBI Taxonomy" id="29170"/>
    <lineage>
        <taxon>Eukaryota</taxon>
        <taxon>Metazoa</taxon>
        <taxon>Ecdysozoa</taxon>
        <taxon>Nematoda</taxon>
        <taxon>Chromadorea</taxon>
        <taxon>Rhabditida</taxon>
        <taxon>Rhabditina</taxon>
        <taxon>Rhabditomorpha</taxon>
        <taxon>Strongyloidea</taxon>
        <taxon>Ancylostomatidae</taxon>
        <taxon>Ancylostomatinae</taxon>
        <taxon>Ancylostoma</taxon>
    </lineage>
</organism>
<protein>
    <submittedName>
        <fullName evidence="2">Uncharacterized protein</fullName>
    </submittedName>
</protein>
<dbReference type="Proteomes" id="UP000252519">
    <property type="component" value="Unassembled WGS sequence"/>
</dbReference>
<feature type="chain" id="PRO_5016950594" evidence="1">
    <location>
        <begin position="31"/>
        <end position="279"/>
    </location>
</feature>
<dbReference type="EMBL" id="JOJR01000117">
    <property type="protein sequence ID" value="RCN44873.1"/>
    <property type="molecule type" value="Genomic_DNA"/>
</dbReference>
<feature type="signal peptide" evidence="1">
    <location>
        <begin position="1"/>
        <end position="30"/>
    </location>
</feature>
<proteinExistence type="predicted"/>
<dbReference type="AlphaFoldDB" id="A0A368GKH0"/>
<comment type="caution">
    <text evidence="2">The sequence shown here is derived from an EMBL/GenBank/DDBJ whole genome shotgun (WGS) entry which is preliminary data.</text>
</comment>
<evidence type="ECO:0000313" key="3">
    <source>
        <dbReference type="Proteomes" id="UP000252519"/>
    </source>
</evidence>
<keyword evidence="3" id="KW-1185">Reference proteome</keyword>
<keyword evidence="1" id="KW-0732">Signal</keyword>
<reference evidence="2 3" key="1">
    <citation type="submission" date="2014-10" db="EMBL/GenBank/DDBJ databases">
        <title>Draft genome of the hookworm Ancylostoma caninum.</title>
        <authorList>
            <person name="Mitreva M."/>
        </authorList>
    </citation>
    <scope>NUCLEOTIDE SEQUENCE [LARGE SCALE GENOMIC DNA]</scope>
    <source>
        <strain evidence="2 3">Baltimore</strain>
    </source>
</reference>
<accession>A0A368GKH0</accession>
<name>A0A368GKH0_ANCCA</name>
<sequence>MASHPGRNTDKMRIVSILTICMALCRETYGNISYDVRKRIIDSMLCLYSSSEQLALDLLNSDDRFLSTVSALLSLGRDVVSSSVYCPLQVIMAAFRQIRFDPQVKGFSTKTVMAWVTSDEIGAKTITAIVNHLIDKNNWWIPGASSYSPPTKRLCLRSTEYVEAWLTEEKPSFDDNVCVEVHVPFVDEQSGLHHEVALEFPRTAEIRKRFRSALPTAAADDSSDLEEMLVEVKLMITRKFLESEEVPAEISMLRDALSQFTSGVLDEDEDVEEYEEEEG</sequence>
<dbReference type="OrthoDB" id="5849727at2759"/>
<evidence type="ECO:0000256" key="1">
    <source>
        <dbReference type="SAM" id="SignalP"/>
    </source>
</evidence>
<evidence type="ECO:0000313" key="2">
    <source>
        <dbReference type="EMBL" id="RCN44873.1"/>
    </source>
</evidence>